<protein>
    <submittedName>
        <fullName evidence="2">Uncharacterized protein</fullName>
    </submittedName>
</protein>
<dbReference type="AntiFam" id="ANF00039">
    <property type="entry name" value="Antisense to SRP RNA"/>
</dbReference>
<feature type="region of interest" description="Disordered" evidence="1">
    <location>
        <begin position="144"/>
        <end position="219"/>
    </location>
</feature>
<feature type="compositionally biased region" description="Basic and acidic residues" evidence="1">
    <location>
        <begin position="177"/>
        <end position="192"/>
    </location>
</feature>
<feature type="compositionally biased region" description="Polar residues" evidence="1">
    <location>
        <begin position="195"/>
        <end position="206"/>
    </location>
</feature>
<keyword evidence="3" id="KW-1185">Reference proteome</keyword>
<gene>
    <name evidence="2" type="ORF">Ccrd_002157</name>
</gene>
<feature type="compositionally biased region" description="Basic and acidic residues" evidence="1">
    <location>
        <begin position="152"/>
        <end position="162"/>
    </location>
</feature>
<dbReference type="AlphaFoldDB" id="A0A103XRX6"/>
<accession>A0A103XRX6</accession>
<evidence type="ECO:0000256" key="1">
    <source>
        <dbReference type="SAM" id="MobiDB-lite"/>
    </source>
</evidence>
<reference evidence="2 3" key="1">
    <citation type="journal article" date="2016" name="Sci. Rep.">
        <title>The genome sequence of the outbreeding globe artichoke constructed de novo incorporating a phase-aware low-pass sequencing strategy of F1 progeny.</title>
        <authorList>
            <person name="Scaglione D."/>
            <person name="Reyes-Chin-Wo S."/>
            <person name="Acquadro A."/>
            <person name="Froenicke L."/>
            <person name="Portis E."/>
            <person name="Beitel C."/>
            <person name="Tirone M."/>
            <person name="Mauro R."/>
            <person name="Lo Monaco A."/>
            <person name="Mauromicale G."/>
            <person name="Faccioli P."/>
            <person name="Cattivelli L."/>
            <person name="Rieseberg L."/>
            <person name="Michelmore R."/>
            <person name="Lanteri S."/>
        </authorList>
    </citation>
    <scope>NUCLEOTIDE SEQUENCE [LARGE SCALE GENOMIC DNA]</scope>
    <source>
        <strain evidence="2">2C</strain>
    </source>
</reference>
<comment type="caution">
    <text evidence="2">The sequence shown here is derived from an EMBL/GenBank/DDBJ whole genome shotgun (WGS) entry which is preliminary data.</text>
</comment>
<dbReference type="Gramene" id="KVH95761">
    <property type="protein sequence ID" value="KVH95761"/>
    <property type="gene ID" value="Ccrd_002157"/>
</dbReference>
<proteinExistence type="predicted"/>
<evidence type="ECO:0000313" key="3">
    <source>
        <dbReference type="Proteomes" id="UP000243975"/>
    </source>
</evidence>
<sequence>MNASLSRPMSGSSHPSRFVTISVLLPRSLVAASTLATRFSITLSWHFVATTRGMLVKHAENISEITQDNDSNTCSSLIDSMLLWWVSKIVCAIRYIELAAIKLLGKLSFSSSLAFFHKMGVRETVTNTFQQALNFSLTNVRQRNSNAPSIEQTKKKGIDSGESRVGSPQPAVATIEAEGKGRTEGKSQRADDSTSEVSKTENFSSELESETSEKVNWASDETELNRIIRSCLRKLRRETDLIKGTHMEMGVHQKKPSWLHGPRMHRPVILPLFGGRGFRSSVKPA</sequence>
<dbReference type="EMBL" id="LEKV01004377">
    <property type="protein sequence ID" value="KVH95761.1"/>
    <property type="molecule type" value="Genomic_DNA"/>
</dbReference>
<name>A0A103XRX6_CYNCS</name>
<dbReference type="Proteomes" id="UP000243975">
    <property type="component" value="Unassembled WGS sequence"/>
</dbReference>
<organism evidence="2 3">
    <name type="scientific">Cynara cardunculus var. scolymus</name>
    <name type="common">Globe artichoke</name>
    <name type="synonym">Cynara scolymus</name>
    <dbReference type="NCBI Taxonomy" id="59895"/>
    <lineage>
        <taxon>Eukaryota</taxon>
        <taxon>Viridiplantae</taxon>
        <taxon>Streptophyta</taxon>
        <taxon>Embryophyta</taxon>
        <taxon>Tracheophyta</taxon>
        <taxon>Spermatophyta</taxon>
        <taxon>Magnoliopsida</taxon>
        <taxon>eudicotyledons</taxon>
        <taxon>Gunneridae</taxon>
        <taxon>Pentapetalae</taxon>
        <taxon>asterids</taxon>
        <taxon>campanulids</taxon>
        <taxon>Asterales</taxon>
        <taxon>Asteraceae</taxon>
        <taxon>Carduoideae</taxon>
        <taxon>Cardueae</taxon>
        <taxon>Carduinae</taxon>
        <taxon>Cynara</taxon>
    </lineage>
</organism>
<evidence type="ECO:0000313" key="2">
    <source>
        <dbReference type="EMBL" id="KVH95761.1"/>
    </source>
</evidence>